<name>A0A2D1GCD4_9CAUD</name>
<dbReference type="Proteomes" id="UP000229692">
    <property type="component" value="Segment"/>
</dbReference>
<organism evidence="2 3">
    <name type="scientific">Gordonia phage Kabluna</name>
    <dbReference type="NCBI Taxonomy" id="2041511"/>
    <lineage>
        <taxon>Viruses</taxon>
        <taxon>Duplodnaviria</taxon>
        <taxon>Heunggongvirae</taxon>
        <taxon>Uroviricota</taxon>
        <taxon>Caudoviricetes</taxon>
        <taxon>Zierdtviridae</taxon>
        <taxon>Emilbogenvirinae</taxon>
        <taxon>Kablunavirus</taxon>
        <taxon>Kablunavirus kabluna</taxon>
    </lineage>
</organism>
<keyword evidence="1" id="KW-1133">Transmembrane helix</keyword>
<reference evidence="2 3" key="1">
    <citation type="submission" date="2017-09" db="EMBL/GenBank/DDBJ databases">
        <authorList>
            <person name="Pope W.H."/>
            <person name="Garlena R.A."/>
            <person name="Russell D.A."/>
            <person name="Jacobs-Sera D."/>
            <person name="Hatfull G.F."/>
        </authorList>
    </citation>
    <scope>NUCLEOTIDE SEQUENCE [LARGE SCALE GENOMIC DNA]</scope>
</reference>
<proteinExistence type="predicted"/>
<sequence>MTDFALRFLALLGPLAVYGVVVRLMESKPIEQWWPLLIFAVVVNGGMALVVWFRSHRGDPDDELTLEDPERRYGSF</sequence>
<protein>
    <submittedName>
        <fullName evidence="2">Uncharacterized protein</fullName>
    </submittedName>
</protein>
<keyword evidence="1" id="KW-0472">Membrane</keyword>
<evidence type="ECO:0000313" key="2">
    <source>
        <dbReference type="EMBL" id="ATN89528.1"/>
    </source>
</evidence>
<evidence type="ECO:0000313" key="3">
    <source>
        <dbReference type="Proteomes" id="UP000229692"/>
    </source>
</evidence>
<keyword evidence="3" id="KW-1185">Reference proteome</keyword>
<accession>A0A2D1GCD4</accession>
<gene>
    <name evidence="2" type="ORF">SEA_KABLUNA_7</name>
</gene>
<feature type="transmembrane region" description="Helical" evidence="1">
    <location>
        <begin position="35"/>
        <end position="53"/>
    </location>
</feature>
<evidence type="ECO:0000256" key="1">
    <source>
        <dbReference type="SAM" id="Phobius"/>
    </source>
</evidence>
<keyword evidence="1" id="KW-0812">Transmembrane</keyword>
<dbReference type="EMBL" id="MF919510">
    <property type="protein sequence ID" value="ATN89528.1"/>
    <property type="molecule type" value="Genomic_DNA"/>
</dbReference>